<evidence type="ECO:0000313" key="5">
    <source>
        <dbReference type="Proteomes" id="UP000288805"/>
    </source>
</evidence>
<comment type="caution">
    <text evidence="4">The sequence shown here is derived from an EMBL/GenBank/DDBJ whole genome shotgun (WGS) entry which is preliminary data.</text>
</comment>
<feature type="domain" description="Tf2-1-like SH3-like" evidence="3">
    <location>
        <begin position="141"/>
        <end position="205"/>
    </location>
</feature>
<dbReference type="GO" id="GO:0003676">
    <property type="term" value="F:nucleic acid binding"/>
    <property type="evidence" value="ECO:0007669"/>
    <property type="project" value="InterPro"/>
</dbReference>
<gene>
    <name evidence="4" type="ORF">CK203_077884</name>
</gene>
<evidence type="ECO:0000259" key="3">
    <source>
        <dbReference type="Pfam" id="PF24626"/>
    </source>
</evidence>
<reference evidence="4 5" key="1">
    <citation type="journal article" date="2018" name="PLoS Genet.">
        <title>Population sequencing reveals clonal diversity and ancestral inbreeding in the grapevine cultivar Chardonnay.</title>
        <authorList>
            <person name="Roach M.J."/>
            <person name="Johnson D.L."/>
            <person name="Bohlmann J."/>
            <person name="van Vuuren H.J."/>
            <person name="Jones S.J."/>
            <person name="Pretorius I.S."/>
            <person name="Schmidt S.A."/>
            <person name="Borneman A.R."/>
        </authorList>
    </citation>
    <scope>NUCLEOTIDE SEQUENCE [LARGE SCALE GENOMIC DNA]</scope>
    <source>
        <strain evidence="5">cv. Chardonnay</strain>
        <tissue evidence="4">Leaf</tissue>
    </source>
</reference>
<dbReference type="InterPro" id="IPR013103">
    <property type="entry name" value="RVT_2"/>
</dbReference>
<name>A0A438EBL2_VITVI</name>
<proteinExistence type="predicted"/>
<dbReference type="CDD" id="cd09272">
    <property type="entry name" value="RNase_HI_RT_Ty1"/>
    <property type="match status" value="1"/>
</dbReference>
<dbReference type="SUPFAM" id="SSF54160">
    <property type="entry name" value="Chromo domain-like"/>
    <property type="match status" value="1"/>
</dbReference>
<feature type="coiled-coil region" evidence="1">
    <location>
        <begin position="104"/>
        <end position="131"/>
    </location>
</feature>
<dbReference type="AlphaFoldDB" id="A0A438EBL2"/>
<dbReference type="Gene3D" id="3.30.420.10">
    <property type="entry name" value="Ribonuclease H-like superfamily/Ribonuclease H"/>
    <property type="match status" value="1"/>
</dbReference>
<evidence type="ECO:0000313" key="4">
    <source>
        <dbReference type="EMBL" id="RVW44933.1"/>
    </source>
</evidence>
<evidence type="ECO:0000259" key="2">
    <source>
        <dbReference type="Pfam" id="PF07727"/>
    </source>
</evidence>
<dbReference type="Pfam" id="PF07727">
    <property type="entry name" value="RVT_2"/>
    <property type="match status" value="1"/>
</dbReference>
<accession>A0A438EBL2</accession>
<dbReference type="InterPro" id="IPR036397">
    <property type="entry name" value="RNaseH_sf"/>
</dbReference>
<feature type="domain" description="Reverse transcriptase Ty1/copia-type" evidence="2">
    <location>
        <begin position="312"/>
        <end position="385"/>
    </location>
</feature>
<dbReference type="Pfam" id="PF24626">
    <property type="entry name" value="SH3_Tf2-1"/>
    <property type="match status" value="1"/>
</dbReference>
<dbReference type="EMBL" id="QGNW01001338">
    <property type="protein sequence ID" value="RVW44933.1"/>
    <property type="molecule type" value="Genomic_DNA"/>
</dbReference>
<dbReference type="SUPFAM" id="SSF53098">
    <property type="entry name" value="Ribonuclease H-like"/>
    <property type="match status" value="1"/>
</dbReference>
<dbReference type="PANTHER" id="PTHR45835:SF99">
    <property type="entry name" value="CHROMO DOMAIN-CONTAINING PROTEIN-RELATED"/>
    <property type="match status" value="1"/>
</dbReference>
<keyword evidence="1" id="KW-0175">Coiled coil</keyword>
<evidence type="ECO:0000256" key="1">
    <source>
        <dbReference type="SAM" id="Coils"/>
    </source>
</evidence>
<sequence length="478" mass="54403">MAMSLIGLLQPLLIPDKVWDDITMDFIEGLLRSEGFDTILVVVDRLNKPKQWVKWLPWAEYWYNTLYHTTTQSTPFWLLYGRDPPPLVRYGHGSTIVSSVEHMLEEGDGVLEELELNLHKAQDQMRATANRKRHEEHYDVGDLVYLKLPLYCQKSLAKRRNEKLSPWYYGPFPIEARVGMVAYRLTLPPSSTIHPMFHISQLRKAVGTAPTSSSLPSQLTAEMELLVEPRTILGVRQCLTGSTFVTEVLVQWKDLLDFEATWESFATIQNQFPEFHLVDKVAVMLSWIRLDCIGGFGAELARIRRKIKKRKDDIILVGSDEDKIAILKKCLAAEFEIKDLSSLQCFLGMEVTKLKKGIIVIQKKYVVDLLEETGMSGCRTSDTPMDPNLKLGELTEGVAVEIWKAAIGIANNPVQHNRMKHVEIDRHFIKEKLESGIICMSFVTTGQQIADVLTKSLSRLGFETLVNKLDMINIYAPT</sequence>
<dbReference type="PANTHER" id="PTHR45835">
    <property type="entry name" value="YALI0A06105P"/>
    <property type="match status" value="1"/>
</dbReference>
<organism evidence="4 5">
    <name type="scientific">Vitis vinifera</name>
    <name type="common">Grape</name>
    <dbReference type="NCBI Taxonomy" id="29760"/>
    <lineage>
        <taxon>Eukaryota</taxon>
        <taxon>Viridiplantae</taxon>
        <taxon>Streptophyta</taxon>
        <taxon>Embryophyta</taxon>
        <taxon>Tracheophyta</taxon>
        <taxon>Spermatophyta</taxon>
        <taxon>Magnoliopsida</taxon>
        <taxon>eudicotyledons</taxon>
        <taxon>Gunneridae</taxon>
        <taxon>Pentapetalae</taxon>
        <taxon>rosids</taxon>
        <taxon>Vitales</taxon>
        <taxon>Vitaceae</taxon>
        <taxon>Viteae</taxon>
        <taxon>Vitis</taxon>
    </lineage>
</organism>
<dbReference type="InterPro" id="IPR016197">
    <property type="entry name" value="Chromo-like_dom_sf"/>
</dbReference>
<protein>
    <submittedName>
        <fullName evidence="4">Uncharacterized protein</fullName>
    </submittedName>
</protein>
<dbReference type="InterPro" id="IPR012337">
    <property type="entry name" value="RNaseH-like_sf"/>
</dbReference>
<dbReference type="InterPro" id="IPR056924">
    <property type="entry name" value="SH3_Tf2-1"/>
</dbReference>
<dbReference type="Proteomes" id="UP000288805">
    <property type="component" value="Unassembled WGS sequence"/>
</dbReference>